<name>A0A3Q3FKV8_9LABR</name>
<dbReference type="GO" id="GO:0016020">
    <property type="term" value="C:membrane"/>
    <property type="evidence" value="ECO:0007669"/>
    <property type="project" value="UniProtKB-SubCell"/>
</dbReference>
<feature type="compositionally biased region" description="Polar residues" evidence="5">
    <location>
        <begin position="432"/>
        <end position="480"/>
    </location>
</feature>
<proteinExistence type="predicted"/>
<dbReference type="InterPro" id="IPR036179">
    <property type="entry name" value="Ig-like_dom_sf"/>
</dbReference>
<feature type="compositionally biased region" description="Low complexity" evidence="5">
    <location>
        <begin position="481"/>
        <end position="521"/>
    </location>
</feature>
<feature type="compositionally biased region" description="Polar residues" evidence="5">
    <location>
        <begin position="404"/>
        <end position="413"/>
    </location>
</feature>
<keyword evidence="10" id="KW-1185">Reference proteome</keyword>
<feature type="region of interest" description="Disordered" evidence="5">
    <location>
        <begin position="242"/>
        <end position="749"/>
    </location>
</feature>
<feature type="compositionally biased region" description="Basic and acidic residues" evidence="5">
    <location>
        <begin position="355"/>
        <end position="374"/>
    </location>
</feature>
<dbReference type="InterPro" id="IPR007110">
    <property type="entry name" value="Ig-like_dom"/>
</dbReference>
<accession>A0A3Q3FKV8</accession>
<evidence type="ECO:0000256" key="4">
    <source>
        <dbReference type="ARBA" id="ARBA00023180"/>
    </source>
</evidence>
<evidence type="ECO:0000313" key="10">
    <source>
        <dbReference type="Proteomes" id="UP000261660"/>
    </source>
</evidence>
<dbReference type="AlphaFoldDB" id="A0A3Q3FKV8"/>
<dbReference type="STRING" id="56723.ENSLBEP00000021091"/>
<feature type="compositionally biased region" description="Basic and acidic residues" evidence="5">
    <location>
        <begin position="251"/>
        <end position="261"/>
    </location>
</feature>
<dbReference type="Proteomes" id="UP000261660">
    <property type="component" value="Unplaced"/>
</dbReference>
<evidence type="ECO:0000313" key="9">
    <source>
        <dbReference type="Ensembl" id="ENSLBEP00000021091.1"/>
    </source>
</evidence>
<evidence type="ECO:0000256" key="1">
    <source>
        <dbReference type="ARBA" id="ARBA00004370"/>
    </source>
</evidence>
<feature type="domain" description="Ig-like" evidence="8">
    <location>
        <begin position="121"/>
        <end position="200"/>
    </location>
</feature>
<reference evidence="9" key="2">
    <citation type="submission" date="2025-09" db="UniProtKB">
        <authorList>
            <consortium name="Ensembl"/>
        </authorList>
    </citation>
    <scope>IDENTIFICATION</scope>
</reference>
<feature type="compositionally biased region" description="Polar residues" evidence="5">
    <location>
        <begin position="684"/>
        <end position="722"/>
    </location>
</feature>
<feature type="compositionally biased region" description="Polar residues" evidence="5">
    <location>
        <begin position="522"/>
        <end position="646"/>
    </location>
</feature>
<keyword evidence="4" id="KW-0325">Glycoprotein</keyword>
<keyword evidence="3 6" id="KW-0472">Membrane</keyword>
<evidence type="ECO:0000256" key="3">
    <source>
        <dbReference type="ARBA" id="ARBA00023136"/>
    </source>
</evidence>
<evidence type="ECO:0000259" key="8">
    <source>
        <dbReference type="PROSITE" id="PS50835"/>
    </source>
</evidence>
<keyword evidence="6" id="KW-1133">Transmembrane helix</keyword>
<evidence type="ECO:0000256" key="6">
    <source>
        <dbReference type="SAM" id="Phobius"/>
    </source>
</evidence>
<dbReference type="Gene3D" id="2.60.40.10">
    <property type="entry name" value="Immunoglobulins"/>
    <property type="match status" value="2"/>
</dbReference>
<feature type="transmembrane region" description="Helical" evidence="6">
    <location>
        <begin position="211"/>
        <end position="232"/>
    </location>
</feature>
<feature type="compositionally biased region" description="Basic and acidic residues" evidence="5">
    <location>
        <begin position="298"/>
        <end position="313"/>
    </location>
</feature>
<feature type="signal peptide" evidence="7">
    <location>
        <begin position="1"/>
        <end position="19"/>
    </location>
</feature>
<dbReference type="GeneTree" id="ENSGT01030000234540"/>
<feature type="chain" id="PRO_5018644588" description="Ig-like domain-containing protein" evidence="7">
    <location>
        <begin position="20"/>
        <end position="749"/>
    </location>
</feature>
<dbReference type="InParanoid" id="A0A3Q3FKV8"/>
<evidence type="ECO:0000256" key="2">
    <source>
        <dbReference type="ARBA" id="ARBA00022729"/>
    </source>
</evidence>
<dbReference type="PANTHER" id="PTHR12080:SF55">
    <property type="entry name" value="LYMPHOCYTE FUNCTION-ASSOCIATED ANTIGEN 3"/>
    <property type="match status" value="1"/>
</dbReference>
<protein>
    <recommendedName>
        <fullName evidence="8">Ig-like domain-containing protein</fullName>
    </recommendedName>
</protein>
<dbReference type="Ensembl" id="ENSLBET00000022221.1">
    <property type="protein sequence ID" value="ENSLBEP00000021091.1"/>
    <property type="gene ID" value="ENSLBEG00000016227.1"/>
</dbReference>
<reference evidence="9" key="1">
    <citation type="submission" date="2025-08" db="UniProtKB">
        <authorList>
            <consortium name="Ensembl"/>
        </authorList>
    </citation>
    <scope>IDENTIFICATION</scope>
</reference>
<organism evidence="9 10">
    <name type="scientific">Labrus bergylta</name>
    <name type="common">ballan wrasse</name>
    <dbReference type="NCBI Taxonomy" id="56723"/>
    <lineage>
        <taxon>Eukaryota</taxon>
        <taxon>Metazoa</taxon>
        <taxon>Chordata</taxon>
        <taxon>Craniata</taxon>
        <taxon>Vertebrata</taxon>
        <taxon>Euteleostomi</taxon>
        <taxon>Actinopterygii</taxon>
        <taxon>Neopterygii</taxon>
        <taxon>Teleostei</taxon>
        <taxon>Neoteleostei</taxon>
        <taxon>Acanthomorphata</taxon>
        <taxon>Eupercaria</taxon>
        <taxon>Labriformes</taxon>
        <taxon>Labridae</taxon>
        <taxon>Labrus</taxon>
    </lineage>
</organism>
<dbReference type="PANTHER" id="PTHR12080">
    <property type="entry name" value="SIGNALING LYMPHOCYTIC ACTIVATION MOLECULE"/>
    <property type="match status" value="1"/>
</dbReference>
<comment type="subcellular location">
    <subcellularLocation>
        <location evidence="1">Membrane</location>
    </subcellularLocation>
</comment>
<dbReference type="InterPro" id="IPR015631">
    <property type="entry name" value="CD2/SLAM_rcpt"/>
</dbReference>
<feature type="compositionally biased region" description="Polar residues" evidence="5">
    <location>
        <begin position="263"/>
        <end position="283"/>
    </location>
</feature>
<dbReference type="PROSITE" id="PS50835">
    <property type="entry name" value="IG_LIKE"/>
    <property type="match status" value="1"/>
</dbReference>
<feature type="compositionally biased region" description="Polar residues" evidence="5">
    <location>
        <begin position="314"/>
        <end position="324"/>
    </location>
</feature>
<dbReference type="InterPro" id="IPR013783">
    <property type="entry name" value="Ig-like_fold"/>
</dbReference>
<feature type="compositionally biased region" description="Basic and acidic residues" evidence="5">
    <location>
        <begin position="416"/>
        <end position="426"/>
    </location>
</feature>
<evidence type="ECO:0000256" key="5">
    <source>
        <dbReference type="SAM" id="MobiDB-lite"/>
    </source>
</evidence>
<dbReference type="SUPFAM" id="SSF48726">
    <property type="entry name" value="Immunoglobulin"/>
    <property type="match status" value="1"/>
</dbReference>
<keyword evidence="2 7" id="KW-0732">Signal</keyword>
<sequence length="749" mass="79282">MGCFYFLASFLFTSCLVLGAESPTKYVLKGTGESLKPTFSGQPNSILWKHNGNKVVEFDSREEQVYGAYKNRITLDWATAELEITGLKFEDRGLYEVEVDINNMLHLSEFKLEVIDKVAMPTISCELNKDGGSDVSEVRATLLCSADPTPPESMMKFEWRARGKSQPGHKFNISLGDERDNEEYRCSVSNPVSSETATFTAKDCYHDNSSVAVAVSLTVVGLIVLMLIIIFCKKRQKACFAKGQQDDEEKQTEGSDKKKAQGGETSPLLTETPLSDQRLNVSYSPEPVVDTKPPEGNVNEKKEFFEKKAKEAQQTKNITETLSPPTSPFGNLISPSLHADFDRGDTDADVMNLSGEEKISQPEHSNSEETKEPECVGLSDESEQPGSDKKKAQGGETRPLLGQRLNNTMNPNHPDSMVKEDTELLLEKAAASSHQNQAPAAASSHQDQAPTAASSHQNQAPAAASSHQNQAPAAASSHQNQAPTAASSSSSQLPPDQAPAAASSHQDQAPAAASSHQDQAPTAASSHQDQAPTAASSHQDQAPTAASSHQDQAPTAASSHQDQAPTAASSHQDQAQTAASSHQDQAQTAASSHQDQAQTAASSHQDQAPTAASSHQDQAQTAASSHQDQAPTAASSHQDQAQTSQLPPGPGSNGSQLPPGPGSNGSQLPPGPGSNGSQLPPGPGSNSSQLPPGPGSNSSQLPQQPTVGAANTTLTFGQSKKVQNNKKKERESAGSVQPQPLYYKALLST</sequence>
<keyword evidence="6" id="KW-0812">Transmembrane</keyword>
<evidence type="ECO:0000256" key="7">
    <source>
        <dbReference type="SAM" id="SignalP"/>
    </source>
</evidence>